<gene>
    <name evidence="3" type="ORF">KJB30_07215</name>
</gene>
<dbReference type="PANTHER" id="PTHR43228:SF1">
    <property type="entry name" value="TWO-COMPONENT RESPONSE REGULATOR ARR22"/>
    <property type="match status" value="1"/>
</dbReference>
<dbReference type="Proteomes" id="UP000784128">
    <property type="component" value="Unassembled WGS sequence"/>
</dbReference>
<evidence type="ECO:0000313" key="4">
    <source>
        <dbReference type="Proteomes" id="UP000784128"/>
    </source>
</evidence>
<protein>
    <submittedName>
        <fullName evidence="3">Response regulator</fullName>
    </submittedName>
</protein>
<evidence type="ECO:0000313" key="3">
    <source>
        <dbReference type="EMBL" id="MBT1071566.1"/>
    </source>
</evidence>
<organism evidence="3 4">
    <name type="scientific">Pelotalea chapellei</name>
    <dbReference type="NCBI Taxonomy" id="44671"/>
    <lineage>
        <taxon>Bacteria</taxon>
        <taxon>Pseudomonadati</taxon>
        <taxon>Thermodesulfobacteriota</taxon>
        <taxon>Desulfuromonadia</taxon>
        <taxon>Geobacterales</taxon>
        <taxon>Geobacteraceae</taxon>
        <taxon>Pelotalea</taxon>
    </lineage>
</organism>
<dbReference type="SMART" id="SM00448">
    <property type="entry name" value="REC"/>
    <property type="match status" value="1"/>
</dbReference>
<proteinExistence type="predicted"/>
<dbReference type="InterPro" id="IPR001789">
    <property type="entry name" value="Sig_transdc_resp-reg_receiver"/>
</dbReference>
<keyword evidence="1" id="KW-0597">Phosphoprotein</keyword>
<dbReference type="SUPFAM" id="SSF52172">
    <property type="entry name" value="CheY-like"/>
    <property type="match status" value="1"/>
</dbReference>
<name>A0ABS5U7D2_9BACT</name>
<feature type="modified residue" description="4-aspartylphosphate" evidence="1">
    <location>
        <position position="54"/>
    </location>
</feature>
<keyword evidence="4" id="KW-1185">Reference proteome</keyword>
<accession>A0ABS5U7D2</accession>
<evidence type="ECO:0000259" key="2">
    <source>
        <dbReference type="PROSITE" id="PS50110"/>
    </source>
</evidence>
<comment type="caution">
    <text evidence="3">The sequence shown here is derived from an EMBL/GenBank/DDBJ whole genome shotgun (WGS) entry which is preliminary data.</text>
</comment>
<sequence>MRSILIVEDDCAACQILEKVITVRFPNFSLHTAEDGKSGLDCFIRHRPDIVITDINMPGMDGICMAGRIKSIKATTRIIVLTAFGNKTISEALLSQGISIDSYLLKPLNFRALFSAIESADSACSAFANRYNE</sequence>
<dbReference type="PROSITE" id="PS50110">
    <property type="entry name" value="RESPONSE_REGULATORY"/>
    <property type="match status" value="1"/>
</dbReference>
<evidence type="ECO:0000256" key="1">
    <source>
        <dbReference type="PROSITE-ProRule" id="PRU00169"/>
    </source>
</evidence>
<dbReference type="InterPro" id="IPR052048">
    <property type="entry name" value="ST_Response_Regulator"/>
</dbReference>
<dbReference type="Pfam" id="PF00072">
    <property type="entry name" value="Response_reg"/>
    <property type="match status" value="1"/>
</dbReference>
<dbReference type="RefSeq" id="WP_214297424.1">
    <property type="nucleotide sequence ID" value="NZ_JAHDYS010000005.1"/>
</dbReference>
<dbReference type="EMBL" id="JAHDYS010000005">
    <property type="protein sequence ID" value="MBT1071566.1"/>
    <property type="molecule type" value="Genomic_DNA"/>
</dbReference>
<dbReference type="PANTHER" id="PTHR43228">
    <property type="entry name" value="TWO-COMPONENT RESPONSE REGULATOR"/>
    <property type="match status" value="1"/>
</dbReference>
<dbReference type="InterPro" id="IPR011006">
    <property type="entry name" value="CheY-like_superfamily"/>
</dbReference>
<dbReference type="Gene3D" id="3.40.50.2300">
    <property type="match status" value="1"/>
</dbReference>
<feature type="domain" description="Response regulatory" evidence="2">
    <location>
        <begin position="3"/>
        <end position="121"/>
    </location>
</feature>
<reference evidence="3 4" key="1">
    <citation type="submission" date="2021-05" db="EMBL/GenBank/DDBJ databases">
        <title>The draft genome of Geobacter chapellei DSM 13688.</title>
        <authorList>
            <person name="Xu Z."/>
            <person name="Masuda Y."/>
            <person name="Itoh H."/>
            <person name="Senoo K."/>
        </authorList>
    </citation>
    <scope>NUCLEOTIDE SEQUENCE [LARGE SCALE GENOMIC DNA]</scope>
    <source>
        <strain evidence="3 4">DSM 13688</strain>
    </source>
</reference>